<protein>
    <submittedName>
        <fullName evidence="13">LAG1-domain-containing protein</fullName>
    </submittedName>
</protein>
<feature type="transmembrane region" description="Helical" evidence="11">
    <location>
        <begin position="192"/>
        <end position="214"/>
    </location>
</feature>
<feature type="transmembrane region" description="Helical" evidence="11">
    <location>
        <begin position="319"/>
        <end position="341"/>
    </location>
</feature>
<dbReference type="GeneID" id="37035856"/>
<dbReference type="SMART" id="SM00724">
    <property type="entry name" value="TLC"/>
    <property type="match status" value="1"/>
</dbReference>
<keyword evidence="6 11" id="KW-1133">Transmembrane helix</keyword>
<dbReference type="GO" id="GO:0005789">
    <property type="term" value="C:endoplasmic reticulum membrane"/>
    <property type="evidence" value="ECO:0007669"/>
    <property type="project" value="UniProtKB-SubCell"/>
</dbReference>
<dbReference type="PROSITE" id="PS50922">
    <property type="entry name" value="TLC"/>
    <property type="match status" value="1"/>
</dbReference>
<evidence type="ECO:0000313" key="13">
    <source>
        <dbReference type="EMBL" id="PWN42406.1"/>
    </source>
</evidence>
<evidence type="ECO:0000256" key="3">
    <source>
        <dbReference type="ARBA" id="ARBA00022679"/>
    </source>
</evidence>
<dbReference type="RefSeq" id="XP_025369566.1">
    <property type="nucleotide sequence ID" value="XM_025513986.1"/>
</dbReference>
<dbReference type="AlphaFoldDB" id="A0A316VXQ3"/>
<evidence type="ECO:0000256" key="6">
    <source>
        <dbReference type="ARBA" id="ARBA00022989"/>
    </source>
</evidence>
<comment type="subcellular location">
    <subcellularLocation>
        <location evidence="1">Endoplasmic reticulum membrane</location>
        <topology evidence="1">Multi-pass membrane protein</topology>
    </subcellularLocation>
</comment>
<feature type="region of interest" description="Disordered" evidence="10">
    <location>
        <begin position="1"/>
        <end position="81"/>
    </location>
</feature>
<dbReference type="FunCoup" id="A0A316VXQ3">
    <property type="interactions" value="245"/>
</dbReference>
<keyword evidence="5" id="KW-0256">Endoplasmic reticulum</keyword>
<dbReference type="EMBL" id="KZ819380">
    <property type="protein sequence ID" value="PWN42406.1"/>
    <property type="molecule type" value="Genomic_DNA"/>
</dbReference>
<evidence type="ECO:0000256" key="10">
    <source>
        <dbReference type="SAM" id="MobiDB-lite"/>
    </source>
</evidence>
<dbReference type="GO" id="GO:0050291">
    <property type="term" value="F:sphingosine N-acyltransferase activity"/>
    <property type="evidence" value="ECO:0007669"/>
    <property type="project" value="InterPro"/>
</dbReference>
<feature type="compositionally biased region" description="Acidic residues" evidence="10">
    <location>
        <begin position="450"/>
        <end position="464"/>
    </location>
</feature>
<organism evidence="13 14">
    <name type="scientific">Ceraceosorus guamensis</name>
    <dbReference type="NCBI Taxonomy" id="1522189"/>
    <lineage>
        <taxon>Eukaryota</taxon>
        <taxon>Fungi</taxon>
        <taxon>Dikarya</taxon>
        <taxon>Basidiomycota</taxon>
        <taxon>Ustilaginomycotina</taxon>
        <taxon>Exobasidiomycetes</taxon>
        <taxon>Ceraceosorales</taxon>
        <taxon>Ceraceosoraceae</taxon>
        <taxon>Ceraceosorus</taxon>
    </lineage>
</organism>
<keyword evidence="7 9" id="KW-0472">Membrane</keyword>
<evidence type="ECO:0000256" key="11">
    <source>
        <dbReference type="SAM" id="Phobius"/>
    </source>
</evidence>
<keyword evidence="4 9" id="KW-0812">Transmembrane</keyword>
<feature type="transmembrane region" description="Helical" evidence="11">
    <location>
        <begin position="417"/>
        <end position="436"/>
    </location>
</feature>
<feature type="transmembrane region" description="Helical" evidence="11">
    <location>
        <begin position="281"/>
        <end position="299"/>
    </location>
</feature>
<evidence type="ECO:0000256" key="7">
    <source>
        <dbReference type="ARBA" id="ARBA00023136"/>
    </source>
</evidence>
<feature type="transmembrane region" description="Helical" evidence="11">
    <location>
        <begin position="239"/>
        <end position="260"/>
    </location>
</feature>
<evidence type="ECO:0000256" key="9">
    <source>
        <dbReference type="PROSITE-ProRule" id="PRU00205"/>
    </source>
</evidence>
<accession>A0A316VXQ3</accession>
<feature type="region of interest" description="Disordered" evidence="10">
    <location>
        <begin position="450"/>
        <end position="472"/>
    </location>
</feature>
<evidence type="ECO:0000256" key="1">
    <source>
        <dbReference type="ARBA" id="ARBA00004477"/>
    </source>
</evidence>
<feature type="compositionally biased region" description="Polar residues" evidence="10">
    <location>
        <begin position="23"/>
        <end position="36"/>
    </location>
</feature>
<name>A0A316VXQ3_9BASI</name>
<evidence type="ECO:0000256" key="2">
    <source>
        <dbReference type="ARBA" id="ARBA00009808"/>
    </source>
</evidence>
<dbReference type="Pfam" id="PF03798">
    <property type="entry name" value="TRAM_LAG1_CLN8"/>
    <property type="match status" value="1"/>
</dbReference>
<feature type="domain" description="TLC" evidence="12">
    <location>
        <begin position="227"/>
        <end position="446"/>
    </location>
</feature>
<dbReference type="PANTHER" id="PTHR12560">
    <property type="entry name" value="LONGEVITY ASSURANCE FACTOR 1 LAG1"/>
    <property type="match status" value="1"/>
</dbReference>
<keyword evidence="14" id="KW-1185">Reference proteome</keyword>
<reference evidence="13 14" key="1">
    <citation type="journal article" date="2018" name="Mol. Biol. Evol.">
        <title>Broad Genomic Sampling Reveals a Smut Pathogenic Ancestry of the Fungal Clade Ustilaginomycotina.</title>
        <authorList>
            <person name="Kijpornyongpan T."/>
            <person name="Mondo S.J."/>
            <person name="Barry K."/>
            <person name="Sandor L."/>
            <person name="Lee J."/>
            <person name="Lipzen A."/>
            <person name="Pangilinan J."/>
            <person name="LaButti K."/>
            <person name="Hainaut M."/>
            <person name="Henrissat B."/>
            <person name="Grigoriev I.V."/>
            <person name="Spatafora J.W."/>
            <person name="Aime M.C."/>
        </authorList>
    </citation>
    <scope>NUCLEOTIDE SEQUENCE [LARGE SCALE GENOMIC DNA]</scope>
    <source>
        <strain evidence="13 14">MCA 4658</strain>
    </source>
</reference>
<dbReference type="InterPro" id="IPR006634">
    <property type="entry name" value="TLC-dom"/>
</dbReference>
<feature type="transmembrane region" description="Helical" evidence="11">
    <location>
        <begin position="353"/>
        <end position="377"/>
    </location>
</feature>
<evidence type="ECO:0000259" key="12">
    <source>
        <dbReference type="PROSITE" id="PS50922"/>
    </source>
</evidence>
<keyword evidence="3" id="KW-0808">Transferase</keyword>
<comment type="similarity">
    <text evidence="2">Belongs to the sphingosine N-acyltransferase family.</text>
</comment>
<dbReference type="OrthoDB" id="3053196at2759"/>
<evidence type="ECO:0000313" key="14">
    <source>
        <dbReference type="Proteomes" id="UP000245783"/>
    </source>
</evidence>
<sequence length="472" mass="53694">MSNSVSADGGAGAKARPGHARGSSLSDGINTITSPSGPRGPEDPAVAGIADALGASGNPSQDVAVTPAAKGKAKSKSKKKGKMVIDDGVDRSSKGLLRDLITFRWMTVPASSFKIAFTLAAVYLTLEFVPGFSGTNNPLAPLVRISHRVPLTSVLAAEPSLIGEALTAPIHSGVSPTETPSAIRYQKGYQDLAFVAYYIVVFSFIRQASTQYLFRPFALWWGIRNERKLERFVEQGYAMLYWGTAGALGLYVMSFQESWWYNLEHLWLKYPHWQMRPELKAYYLLQLSYWLQQALVMILRLEAPRKDYYELIVHHLVTLWLIFWSYLINLTMIGTTVFVAMDVPDTFLALSKALSYMGIEAITMPVFAIFMVVWTYFRIYESARTLWSVWFQFDLIPEHTKEWNPPQGWWMVWWMKYQVFAPLFILLCLNLFWYFLMWRIMIRALAGGPAEDEREEGEYEEEEAEKEKAKSK</sequence>
<evidence type="ECO:0000256" key="8">
    <source>
        <dbReference type="ARBA" id="ARBA00023180"/>
    </source>
</evidence>
<dbReference type="InterPro" id="IPR016439">
    <property type="entry name" value="Lag1/Lac1-like"/>
</dbReference>
<dbReference type="PANTHER" id="PTHR12560:SF11">
    <property type="entry name" value="CERAMIDE SYNTHASE LAC1-RELATED"/>
    <property type="match status" value="1"/>
</dbReference>
<evidence type="ECO:0000256" key="4">
    <source>
        <dbReference type="ARBA" id="ARBA00022692"/>
    </source>
</evidence>
<feature type="compositionally biased region" description="Basic residues" evidence="10">
    <location>
        <begin position="71"/>
        <end position="81"/>
    </location>
</feature>
<dbReference type="InParanoid" id="A0A316VXQ3"/>
<keyword evidence="8" id="KW-0325">Glycoprotein</keyword>
<proteinExistence type="inferred from homology"/>
<dbReference type="GO" id="GO:0046513">
    <property type="term" value="P:ceramide biosynthetic process"/>
    <property type="evidence" value="ECO:0007669"/>
    <property type="project" value="InterPro"/>
</dbReference>
<gene>
    <name evidence="13" type="ORF">IE81DRAFT_323566</name>
</gene>
<dbReference type="STRING" id="1522189.A0A316VXQ3"/>
<evidence type="ECO:0000256" key="5">
    <source>
        <dbReference type="ARBA" id="ARBA00022824"/>
    </source>
</evidence>
<dbReference type="Proteomes" id="UP000245783">
    <property type="component" value="Unassembled WGS sequence"/>
</dbReference>